<protein>
    <submittedName>
        <fullName evidence="1">Uncharacterized protein</fullName>
    </submittedName>
</protein>
<comment type="caution">
    <text evidence="1">The sequence shown here is derived from an EMBL/GenBank/DDBJ whole genome shotgun (WGS) entry which is preliminary data.</text>
</comment>
<evidence type="ECO:0000313" key="1">
    <source>
        <dbReference type="EMBL" id="KAF5838527.1"/>
    </source>
</evidence>
<keyword evidence="2" id="KW-1185">Reference proteome</keyword>
<dbReference type="Proteomes" id="UP000815325">
    <property type="component" value="Unassembled WGS sequence"/>
</dbReference>
<reference evidence="1" key="1">
    <citation type="submission" date="2017-08" db="EMBL/GenBank/DDBJ databases">
        <authorList>
            <person name="Polle J.E."/>
            <person name="Barry K."/>
            <person name="Cushman J."/>
            <person name="Schmutz J."/>
            <person name="Tran D."/>
            <person name="Hathwaick L.T."/>
            <person name="Yim W.C."/>
            <person name="Jenkins J."/>
            <person name="Mckie-Krisberg Z.M."/>
            <person name="Prochnik S."/>
            <person name="Lindquist E."/>
            <person name="Dockter R.B."/>
            <person name="Adam C."/>
            <person name="Molina H."/>
            <person name="Bunkerborg J."/>
            <person name="Jin E."/>
            <person name="Buchheim M."/>
            <person name="Magnuson J."/>
        </authorList>
    </citation>
    <scope>NUCLEOTIDE SEQUENCE</scope>
    <source>
        <strain evidence="1">CCAP 19/18</strain>
    </source>
</reference>
<gene>
    <name evidence="1" type="ORF">DUNSADRAFT_2725</name>
</gene>
<accession>A0ABQ7GVF2</accession>
<name>A0ABQ7GVF2_DUNSA</name>
<proteinExistence type="predicted"/>
<organism evidence="1 2">
    <name type="scientific">Dunaliella salina</name>
    <name type="common">Green alga</name>
    <name type="synonym">Protococcus salinus</name>
    <dbReference type="NCBI Taxonomy" id="3046"/>
    <lineage>
        <taxon>Eukaryota</taxon>
        <taxon>Viridiplantae</taxon>
        <taxon>Chlorophyta</taxon>
        <taxon>core chlorophytes</taxon>
        <taxon>Chlorophyceae</taxon>
        <taxon>CS clade</taxon>
        <taxon>Chlamydomonadales</taxon>
        <taxon>Dunaliellaceae</taxon>
        <taxon>Dunaliella</taxon>
    </lineage>
</organism>
<sequence length="77" mass="8416">MVPRLKPFTPYRKDLADALSESYEEDFANALSKSHSKGLAGASKVWQPSTRRACRMPACLSARYTCSRGLCVGCACV</sequence>
<dbReference type="EMBL" id="MU069575">
    <property type="protein sequence ID" value="KAF5838527.1"/>
    <property type="molecule type" value="Genomic_DNA"/>
</dbReference>
<evidence type="ECO:0000313" key="2">
    <source>
        <dbReference type="Proteomes" id="UP000815325"/>
    </source>
</evidence>